<keyword evidence="1" id="KW-0812">Transmembrane</keyword>
<dbReference type="EMBL" id="JBHSON010000084">
    <property type="protein sequence ID" value="MFC5752268.1"/>
    <property type="molecule type" value="Genomic_DNA"/>
</dbReference>
<protein>
    <submittedName>
        <fullName evidence="2">DUF1761 domain-containing protein</fullName>
    </submittedName>
</protein>
<sequence length="137" mass="14369">MNTLTALDEVNYFAVFAAAAIRVPLAGLWHSPLLFGRPWEHMVGLDSTAMRRRGLPRLFAFAFLTSVAGAFVLALLLGRDAGLAAGALAGLLTGVGIAGGALASSMVFEKRPRPLIMIDAAFHTVLFTSTGAVLGAW</sequence>
<keyword evidence="1" id="KW-1133">Transmembrane helix</keyword>
<evidence type="ECO:0000256" key="1">
    <source>
        <dbReference type="SAM" id="Phobius"/>
    </source>
</evidence>
<gene>
    <name evidence="2" type="ORF">ACFPZN_42215</name>
</gene>
<feature type="transmembrane region" description="Helical" evidence="1">
    <location>
        <begin position="12"/>
        <end position="35"/>
    </location>
</feature>
<comment type="caution">
    <text evidence="2">The sequence shown here is derived from an EMBL/GenBank/DDBJ whole genome shotgun (WGS) entry which is preliminary data.</text>
</comment>
<keyword evidence="1" id="KW-0472">Membrane</keyword>
<dbReference type="RefSeq" id="WP_378288228.1">
    <property type="nucleotide sequence ID" value="NZ_JBHSON010000084.1"/>
</dbReference>
<dbReference type="Pfam" id="PF08570">
    <property type="entry name" value="DUF1761"/>
    <property type="match status" value="1"/>
</dbReference>
<dbReference type="Proteomes" id="UP001596074">
    <property type="component" value="Unassembled WGS sequence"/>
</dbReference>
<feature type="transmembrane region" description="Helical" evidence="1">
    <location>
        <begin position="55"/>
        <end position="77"/>
    </location>
</feature>
<feature type="transmembrane region" description="Helical" evidence="1">
    <location>
        <begin position="115"/>
        <end position="136"/>
    </location>
</feature>
<reference evidence="3" key="1">
    <citation type="journal article" date="2019" name="Int. J. Syst. Evol. Microbiol.">
        <title>The Global Catalogue of Microorganisms (GCM) 10K type strain sequencing project: providing services to taxonomists for standard genome sequencing and annotation.</title>
        <authorList>
            <consortium name="The Broad Institute Genomics Platform"/>
            <consortium name="The Broad Institute Genome Sequencing Center for Infectious Disease"/>
            <person name="Wu L."/>
            <person name="Ma J."/>
        </authorList>
    </citation>
    <scope>NUCLEOTIDE SEQUENCE [LARGE SCALE GENOMIC DNA]</scope>
    <source>
        <strain evidence="3">KCTC 42087</strain>
    </source>
</reference>
<organism evidence="2 3">
    <name type="scientific">Actinomadura rugatobispora</name>
    <dbReference type="NCBI Taxonomy" id="1994"/>
    <lineage>
        <taxon>Bacteria</taxon>
        <taxon>Bacillati</taxon>
        <taxon>Actinomycetota</taxon>
        <taxon>Actinomycetes</taxon>
        <taxon>Streptosporangiales</taxon>
        <taxon>Thermomonosporaceae</taxon>
        <taxon>Actinomadura</taxon>
    </lineage>
</organism>
<evidence type="ECO:0000313" key="2">
    <source>
        <dbReference type="EMBL" id="MFC5752268.1"/>
    </source>
</evidence>
<accession>A0ABW1AC02</accession>
<dbReference type="InterPro" id="IPR013879">
    <property type="entry name" value="DUF1761"/>
</dbReference>
<feature type="transmembrane region" description="Helical" evidence="1">
    <location>
        <begin position="83"/>
        <end position="103"/>
    </location>
</feature>
<evidence type="ECO:0000313" key="3">
    <source>
        <dbReference type="Proteomes" id="UP001596074"/>
    </source>
</evidence>
<name>A0ABW1AC02_9ACTN</name>
<proteinExistence type="predicted"/>
<keyword evidence="3" id="KW-1185">Reference proteome</keyword>